<dbReference type="AlphaFoldDB" id="A0A9P4UU53"/>
<reference evidence="2" key="1">
    <citation type="journal article" date="2020" name="Stud. Mycol.">
        <title>101 Dothideomycetes genomes: a test case for predicting lifestyles and emergence of pathogens.</title>
        <authorList>
            <person name="Haridas S."/>
            <person name="Albert R."/>
            <person name="Binder M."/>
            <person name="Bloem J."/>
            <person name="Labutti K."/>
            <person name="Salamov A."/>
            <person name="Andreopoulos B."/>
            <person name="Baker S."/>
            <person name="Barry K."/>
            <person name="Bills G."/>
            <person name="Bluhm B."/>
            <person name="Cannon C."/>
            <person name="Castanera R."/>
            <person name="Culley D."/>
            <person name="Daum C."/>
            <person name="Ezra D."/>
            <person name="Gonzalez J."/>
            <person name="Henrissat B."/>
            <person name="Kuo A."/>
            <person name="Liang C."/>
            <person name="Lipzen A."/>
            <person name="Lutzoni F."/>
            <person name="Magnuson J."/>
            <person name="Mondo S."/>
            <person name="Nolan M."/>
            <person name="Ohm R."/>
            <person name="Pangilinan J."/>
            <person name="Park H.-J."/>
            <person name="Ramirez L."/>
            <person name="Alfaro M."/>
            <person name="Sun H."/>
            <person name="Tritt A."/>
            <person name="Yoshinaga Y."/>
            <person name="Zwiers L.-H."/>
            <person name="Turgeon B."/>
            <person name="Goodwin S."/>
            <person name="Spatafora J."/>
            <person name="Crous P."/>
            <person name="Grigoriev I."/>
        </authorList>
    </citation>
    <scope>NUCLEOTIDE SEQUENCE</scope>
    <source>
        <strain evidence="2">CBS 116435</strain>
    </source>
</reference>
<feature type="region of interest" description="Disordered" evidence="1">
    <location>
        <begin position="481"/>
        <end position="500"/>
    </location>
</feature>
<feature type="compositionally biased region" description="Basic and acidic residues" evidence="1">
    <location>
        <begin position="40"/>
        <end position="51"/>
    </location>
</feature>
<name>A0A9P4UU53_9PEZI</name>
<feature type="compositionally biased region" description="Low complexity" evidence="1">
    <location>
        <begin position="1"/>
        <end position="15"/>
    </location>
</feature>
<evidence type="ECO:0000313" key="2">
    <source>
        <dbReference type="EMBL" id="KAF2724815.1"/>
    </source>
</evidence>
<evidence type="ECO:0000313" key="3">
    <source>
        <dbReference type="Proteomes" id="UP000799441"/>
    </source>
</evidence>
<feature type="compositionally biased region" description="Basic residues" evidence="1">
    <location>
        <begin position="572"/>
        <end position="581"/>
    </location>
</feature>
<dbReference type="EMBL" id="MU003770">
    <property type="protein sequence ID" value="KAF2724815.1"/>
    <property type="molecule type" value="Genomic_DNA"/>
</dbReference>
<feature type="compositionally biased region" description="Low complexity" evidence="1">
    <location>
        <begin position="422"/>
        <end position="448"/>
    </location>
</feature>
<dbReference type="OrthoDB" id="5404323at2759"/>
<keyword evidence="3" id="KW-1185">Reference proteome</keyword>
<feature type="region of interest" description="Disordered" evidence="1">
    <location>
        <begin position="507"/>
        <end position="589"/>
    </location>
</feature>
<protein>
    <submittedName>
        <fullName evidence="2">Uncharacterized protein</fullName>
    </submittedName>
</protein>
<dbReference type="Proteomes" id="UP000799441">
    <property type="component" value="Unassembled WGS sequence"/>
</dbReference>
<feature type="region of interest" description="Disordered" evidence="1">
    <location>
        <begin position="389"/>
        <end position="474"/>
    </location>
</feature>
<accession>A0A9P4UU53</accession>
<organism evidence="2 3">
    <name type="scientific">Polychaeton citri CBS 116435</name>
    <dbReference type="NCBI Taxonomy" id="1314669"/>
    <lineage>
        <taxon>Eukaryota</taxon>
        <taxon>Fungi</taxon>
        <taxon>Dikarya</taxon>
        <taxon>Ascomycota</taxon>
        <taxon>Pezizomycotina</taxon>
        <taxon>Dothideomycetes</taxon>
        <taxon>Dothideomycetidae</taxon>
        <taxon>Capnodiales</taxon>
        <taxon>Capnodiaceae</taxon>
        <taxon>Polychaeton</taxon>
    </lineage>
</organism>
<feature type="compositionally biased region" description="Polar residues" evidence="1">
    <location>
        <begin position="516"/>
        <end position="528"/>
    </location>
</feature>
<evidence type="ECO:0000256" key="1">
    <source>
        <dbReference type="SAM" id="MobiDB-lite"/>
    </source>
</evidence>
<feature type="compositionally biased region" description="Low complexity" evidence="1">
    <location>
        <begin position="537"/>
        <end position="549"/>
    </location>
</feature>
<proteinExistence type="predicted"/>
<gene>
    <name evidence="2" type="ORF">K431DRAFT_336667</name>
</gene>
<sequence length="589" mass="64199">MAAAAVSPQPAASAAGGLLRWTPSLPTNVISMFNPFGGDEPQKKPTEEIKEKRRPMLATVLPASGSSESPPSPSRSVMFAEPDTRSNSDIGSIHSSTTSCNGKKTRKGSSARQKTCFSICHPPPASHARQKLHRRPRSLLQLHKVTTGARPVPAFEVIPSANFSVRLTRATTRVFRAKHSLCPNDLVVLKAENYGGEEDEEQEARDIIALICKGRKEDGTEGKKAKICFHDGTEWEAYATVKGGYEFFTTDQHGLSLTVRWVPKRTNRDDPKAKPKFNFSTISPNSRRHPVIATLSKTGLDINDTYRVPDPKALTPLSTPLQDTFLAQRVKEDEDDDSGVEEQHNELCETDDRLRQIIAISGIWVAFKEGWSPSFKFDDDARLSCMLRSPSLRETPSRNAASPSATPPGSPGMTAVDKRGSIRSIGSGIARRSSLLSRSNRNSNISLHSNEEHPGNEGTAAHRAGGRARGDSTSTVLVHRAASNRRRNHSQAAWRPDLLQAPSQVLNEASREDLSSSDSKIATSSEQETMFDKRESTATTETKASSACDDPPPARKPAPSAATLSKAATPKASKKPKKGLRKLWCFGKE</sequence>
<comment type="caution">
    <text evidence="2">The sequence shown here is derived from an EMBL/GenBank/DDBJ whole genome shotgun (WGS) entry which is preliminary data.</text>
</comment>
<feature type="region of interest" description="Disordered" evidence="1">
    <location>
        <begin position="33"/>
        <end position="114"/>
    </location>
</feature>
<feature type="compositionally biased region" description="Low complexity" evidence="1">
    <location>
        <begin position="557"/>
        <end position="571"/>
    </location>
</feature>
<feature type="compositionally biased region" description="Polar residues" evidence="1">
    <location>
        <begin position="85"/>
        <end position="102"/>
    </location>
</feature>
<feature type="region of interest" description="Disordered" evidence="1">
    <location>
        <begin position="1"/>
        <end position="21"/>
    </location>
</feature>